<accession>A0A8I1AJS6</accession>
<protein>
    <submittedName>
        <fullName evidence="1">Uncharacterized protein</fullName>
    </submittedName>
</protein>
<evidence type="ECO:0000313" key="1">
    <source>
        <dbReference type="EMBL" id="UUN97295.1"/>
    </source>
</evidence>
<sequence length="99" mass="11319">MKLRHALMLSLFISSSVIAGTSTNTVRTISGQLISIGDSYADMSTRIAQSPISMHTYEKKEGKTTVTVSNYIYEIDQIYYTFTVIENHIRHIEWTRKDL</sequence>
<dbReference type="EMBL" id="CP092085">
    <property type="protein sequence ID" value="UUN97295.1"/>
    <property type="molecule type" value="Genomic_DNA"/>
</dbReference>
<evidence type="ECO:0000313" key="2">
    <source>
        <dbReference type="Proteomes" id="UP000644140"/>
    </source>
</evidence>
<dbReference type="AlphaFoldDB" id="A0A8I1AJS6"/>
<gene>
    <name evidence="1" type="ORF">I9054_018440</name>
</gene>
<reference evidence="1" key="1">
    <citation type="submission" date="2022-02" db="EMBL/GenBank/DDBJ databases">
        <title>Characterization of Tn125 harboring carbapenem-resistant Acinetobacter bereziniae clinical isolates.</title>
        <authorList>
            <person name="Wong N.-K."/>
            <person name="Pan Q."/>
        </authorList>
    </citation>
    <scope>NUCLEOTIDE SEQUENCE</scope>
    <source>
        <strain evidence="1">GD03393</strain>
    </source>
</reference>
<proteinExistence type="predicted"/>
<name>A0A8I1AJS6_ACIBZ</name>
<dbReference type="Proteomes" id="UP000644140">
    <property type="component" value="Chromosome"/>
</dbReference>
<organism evidence="1 2">
    <name type="scientific">Acinetobacter bereziniae</name>
    <name type="common">Acinetobacter genomosp. 10</name>
    <dbReference type="NCBI Taxonomy" id="106648"/>
    <lineage>
        <taxon>Bacteria</taxon>
        <taxon>Pseudomonadati</taxon>
        <taxon>Pseudomonadota</taxon>
        <taxon>Gammaproteobacteria</taxon>
        <taxon>Moraxellales</taxon>
        <taxon>Moraxellaceae</taxon>
        <taxon>Acinetobacter</taxon>
    </lineage>
</organism>
<dbReference type="RefSeq" id="WP_151781697.1">
    <property type="nucleotide sequence ID" value="NZ_BKNL01000116.1"/>
</dbReference>